<reference evidence="1" key="2">
    <citation type="submission" date="2016-06" db="EMBL/GenBank/DDBJ databases">
        <title>The genome of a short-lived fish provides insights into sex chromosome evolution and the genetic control of aging.</title>
        <authorList>
            <person name="Reichwald K."/>
            <person name="Felder M."/>
            <person name="Petzold A."/>
            <person name="Koch P."/>
            <person name="Groth M."/>
            <person name="Platzer M."/>
        </authorList>
    </citation>
    <scope>NUCLEOTIDE SEQUENCE</scope>
    <source>
        <tissue evidence="1">Brain</tissue>
    </source>
</reference>
<protein>
    <submittedName>
        <fullName evidence="1">Uncharacterized protein</fullName>
    </submittedName>
</protein>
<sequence>HTCRVRGHCLYLWSGRVNYGKALDDQRKGIVGDIELNLTPLGFTMFCLELKPNIIKRLSTQINGKLCTHHCRSQDLSRPVCMWMAHLKTPSSIFLVGVKELHFSEPWPLQVHRTPAFSLSSRTLAQEWR</sequence>
<proteinExistence type="predicted"/>
<name>A0A1A8DKG0_NOTKA</name>
<reference evidence="1" key="1">
    <citation type="submission" date="2016-05" db="EMBL/GenBank/DDBJ databases">
        <authorList>
            <person name="Lavstsen T."/>
            <person name="Jespersen J.S."/>
        </authorList>
    </citation>
    <scope>NUCLEOTIDE SEQUENCE</scope>
    <source>
        <tissue evidence="1">Brain</tissue>
    </source>
</reference>
<feature type="non-terminal residue" evidence="1">
    <location>
        <position position="129"/>
    </location>
</feature>
<evidence type="ECO:0000313" key="1">
    <source>
        <dbReference type="EMBL" id="SBQ33751.1"/>
    </source>
</evidence>
<dbReference type="AlphaFoldDB" id="A0A1A8DKG0"/>
<feature type="non-terminal residue" evidence="1">
    <location>
        <position position="1"/>
    </location>
</feature>
<dbReference type="EMBL" id="HAEA01005271">
    <property type="protein sequence ID" value="SBQ33751.1"/>
    <property type="molecule type" value="Transcribed_RNA"/>
</dbReference>
<accession>A0A1A8DKG0</accession>
<organism evidence="1">
    <name type="scientific">Nothobranchius kadleci</name>
    <name type="common">African annual killifish</name>
    <dbReference type="NCBI Taxonomy" id="1051664"/>
    <lineage>
        <taxon>Eukaryota</taxon>
        <taxon>Metazoa</taxon>
        <taxon>Chordata</taxon>
        <taxon>Craniata</taxon>
        <taxon>Vertebrata</taxon>
        <taxon>Euteleostomi</taxon>
        <taxon>Actinopterygii</taxon>
        <taxon>Neopterygii</taxon>
        <taxon>Teleostei</taxon>
        <taxon>Neoteleostei</taxon>
        <taxon>Acanthomorphata</taxon>
        <taxon>Ovalentaria</taxon>
        <taxon>Atherinomorphae</taxon>
        <taxon>Cyprinodontiformes</taxon>
        <taxon>Nothobranchiidae</taxon>
        <taxon>Nothobranchius</taxon>
    </lineage>
</organism>
<gene>
    <name evidence="1" type="primary">Nfu_g_1_000199</name>
</gene>